<evidence type="ECO:0000313" key="8">
    <source>
        <dbReference type="EMBL" id="QDT57418.1"/>
    </source>
</evidence>
<sequence length="206" mass="23793">MKPAARVDNSEDDDALMVRLQGGDPRAFDELYERYRSPLWAYFLRNTRDSQLAEDLAQETFLKLHARFWDYLPSGRFKGWLFRIAHNLLVDDVRRKSHDALLHASKHQAKEDDDHMQRIADDLLPPDATVEKREVAELIEQLLDEIPADQRETFTMHHFQDLSLPDIADAMEVPLATCKSRLRLAREKLSEKLALRGFTPAAAATQ</sequence>
<keyword evidence="5" id="KW-0804">Transcription</keyword>
<gene>
    <name evidence="8" type="primary">sigW_9</name>
    <name evidence="8" type="ORF">Pan44_54870</name>
</gene>
<dbReference type="Pfam" id="PF04542">
    <property type="entry name" value="Sigma70_r2"/>
    <property type="match status" value="1"/>
</dbReference>
<evidence type="ECO:0000313" key="9">
    <source>
        <dbReference type="Proteomes" id="UP000315700"/>
    </source>
</evidence>
<comment type="similarity">
    <text evidence="1">Belongs to the sigma-70 factor family. ECF subfamily.</text>
</comment>
<protein>
    <submittedName>
        <fullName evidence="8">ECF RNA polymerase sigma factor SigW</fullName>
    </submittedName>
</protein>
<dbReference type="RefSeq" id="WP_145034768.1">
    <property type="nucleotide sequence ID" value="NZ_CP036271.1"/>
</dbReference>
<dbReference type="GO" id="GO:0006352">
    <property type="term" value="P:DNA-templated transcription initiation"/>
    <property type="evidence" value="ECO:0007669"/>
    <property type="project" value="InterPro"/>
</dbReference>
<evidence type="ECO:0000256" key="2">
    <source>
        <dbReference type="ARBA" id="ARBA00023015"/>
    </source>
</evidence>
<feature type="domain" description="RNA polymerase sigma factor 70 region 4 type 2" evidence="7">
    <location>
        <begin position="137"/>
        <end position="189"/>
    </location>
</feature>
<keyword evidence="9" id="KW-1185">Reference proteome</keyword>
<dbReference type="Gene3D" id="1.10.1740.10">
    <property type="match status" value="1"/>
</dbReference>
<keyword evidence="3" id="KW-0731">Sigma factor</keyword>
<name>A0A517SMR9_9PLAN</name>
<dbReference type="InterPro" id="IPR007627">
    <property type="entry name" value="RNA_pol_sigma70_r2"/>
</dbReference>
<evidence type="ECO:0000256" key="5">
    <source>
        <dbReference type="ARBA" id="ARBA00023163"/>
    </source>
</evidence>
<dbReference type="Proteomes" id="UP000315700">
    <property type="component" value="Chromosome"/>
</dbReference>
<dbReference type="SUPFAM" id="SSF88946">
    <property type="entry name" value="Sigma2 domain of RNA polymerase sigma factors"/>
    <property type="match status" value="1"/>
</dbReference>
<organism evidence="8 9">
    <name type="scientific">Caulifigura coniformis</name>
    <dbReference type="NCBI Taxonomy" id="2527983"/>
    <lineage>
        <taxon>Bacteria</taxon>
        <taxon>Pseudomonadati</taxon>
        <taxon>Planctomycetota</taxon>
        <taxon>Planctomycetia</taxon>
        <taxon>Planctomycetales</taxon>
        <taxon>Planctomycetaceae</taxon>
        <taxon>Caulifigura</taxon>
    </lineage>
</organism>
<keyword evidence="2" id="KW-0805">Transcription regulation</keyword>
<feature type="domain" description="RNA polymerase sigma-70 region 2" evidence="6">
    <location>
        <begin position="31"/>
        <end position="97"/>
    </location>
</feature>
<dbReference type="AlphaFoldDB" id="A0A517SMR9"/>
<dbReference type="GO" id="GO:0016987">
    <property type="term" value="F:sigma factor activity"/>
    <property type="evidence" value="ECO:0007669"/>
    <property type="project" value="UniProtKB-KW"/>
</dbReference>
<dbReference type="InterPro" id="IPR013324">
    <property type="entry name" value="RNA_pol_sigma_r3/r4-like"/>
</dbReference>
<evidence type="ECO:0000256" key="1">
    <source>
        <dbReference type="ARBA" id="ARBA00010641"/>
    </source>
</evidence>
<dbReference type="Gene3D" id="1.10.10.10">
    <property type="entry name" value="Winged helix-like DNA-binding domain superfamily/Winged helix DNA-binding domain"/>
    <property type="match status" value="1"/>
</dbReference>
<reference evidence="8 9" key="1">
    <citation type="submission" date="2019-02" db="EMBL/GenBank/DDBJ databases">
        <title>Deep-cultivation of Planctomycetes and their phenomic and genomic characterization uncovers novel biology.</title>
        <authorList>
            <person name="Wiegand S."/>
            <person name="Jogler M."/>
            <person name="Boedeker C."/>
            <person name="Pinto D."/>
            <person name="Vollmers J."/>
            <person name="Rivas-Marin E."/>
            <person name="Kohn T."/>
            <person name="Peeters S.H."/>
            <person name="Heuer A."/>
            <person name="Rast P."/>
            <person name="Oberbeckmann S."/>
            <person name="Bunk B."/>
            <person name="Jeske O."/>
            <person name="Meyerdierks A."/>
            <person name="Storesund J.E."/>
            <person name="Kallscheuer N."/>
            <person name="Luecker S."/>
            <person name="Lage O.M."/>
            <person name="Pohl T."/>
            <person name="Merkel B.J."/>
            <person name="Hornburger P."/>
            <person name="Mueller R.-W."/>
            <person name="Bruemmer F."/>
            <person name="Labrenz M."/>
            <person name="Spormann A.M."/>
            <person name="Op den Camp H."/>
            <person name="Overmann J."/>
            <person name="Amann R."/>
            <person name="Jetten M.S.M."/>
            <person name="Mascher T."/>
            <person name="Medema M.H."/>
            <person name="Devos D.P."/>
            <person name="Kaster A.-K."/>
            <person name="Ovreas L."/>
            <person name="Rohde M."/>
            <person name="Galperin M.Y."/>
            <person name="Jogler C."/>
        </authorList>
    </citation>
    <scope>NUCLEOTIDE SEQUENCE [LARGE SCALE GENOMIC DNA]</scope>
    <source>
        <strain evidence="8 9">Pan44</strain>
    </source>
</reference>
<dbReference type="SUPFAM" id="SSF88659">
    <property type="entry name" value="Sigma3 and sigma4 domains of RNA polymerase sigma factors"/>
    <property type="match status" value="1"/>
</dbReference>
<dbReference type="InterPro" id="IPR039425">
    <property type="entry name" value="RNA_pol_sigma-70-like"/>
</dbReference>
<evidence type="ECO:0000259" key="6">
    <source>
        <dbReference type="Pfam" id="PF04542"/>
    </source>
</evidence>
<dbReference type="InterPro" id="IPR036388">
    <property type="entry name" value="WH-like_DNA-bd_sf"/>
</dbReference>
<dbReference type="OrthoDB" id="9795666at2"/>
<dbReference type="InterPro" id="IPR013249">
    <property type="entry name" value="RNA_pol_sigma70_r4_t2"/>
</dbReference>
<dbReference type="PANTHER" id="PTHR43133">
    <property type="entry name" value="RNA POLYMERASE ECF-TYPE SIGMA FACTO"/>
    <property type="match status" value="1"/>
</dbReference>
<dbReference type="InParanoid" id="A0A517SMR9"/>
<dbReference type="InterPro" id="IPR013325">
    <property type="entry name" value="RNA_pol_sigma_r2"/>
</dbReference>
<dbReference type="InterPro" id="IPR014284">
    <property type="entry name" value="RNA_pol_sigma-70_dom"/>
</dbReference>
<dbReference type="GO" id="GO:0003677">
    <property type="term" value="F:DNA binding"/>
    <property type="evidence" value="ECO:0007669"/>
    <property type="project" value="UniProtKB-KW"/>
</dbReference>
<keyword evidence="4" id="KW-0238">DNA-binding</keyword>
<accession>A0A517SMR9</accession>
<evidence type="ECO:0000256" key="3">
    <source>
        <dbReference type="ARBA" id="ARBA00023082"/>
    </source>
</evidence>
<evidence type="ECO:0000259" key="7">
    <source>
        <dbReference type="Pfam" id="PF08281"/>
    </source>
</evidence>
<proteinExistence type="inferred from homology"/>
<dbReference type="Pfam" id="PF08281">
    <property type="entry name" value="Sigma70_r4_2"/>
    <property type="match status" value="1"/>
</dbReference>
<dbReference type="EMBL" id="CP036271">
    <property type="protein sequence ID" value="QDT57418.1"/>
    <property type="molecule type" value="Genomic_DNA"/>
</dbReference>
<dbReference type="PANTHER" id="PTHR43133:SF8">
    <property type="entry name" value="RNA POLYMERASE SIGMA FACTOR HI_1459-RELATED"/>
    <property type="match status" value="1"/>
</dbReference>
<dbReference type="KEGG" id="ccos:Pan44_54870"/>
<evidence type="ECO:0000256" key="4">
    <source>
        <dbReference type="ARBA" id="ARBA00023125"/>
    </source>
</evidence>
<dbReference type="CDD" id="cd06171">
    <property type="entry name" value="Sigma70_r4"/>
    <property type="match status" value="1"/>
</dbReference>
<dbReference type="NCBIfam" id="TIGR02937">
    <property type="entry name" value="sigma70-ECF"/>
    <property type="match status" value="1"/>
</dbReference>